<gene>
    <name evidence="3" type="ORF">SAMN05443574_10981</name>
</gene>
<keyword evidence="1" id="KW-0812">Transmembrane</keyword>
<dbReference type="EMBL" id="FNOF01000009">
    <property type="protein sequence ID" value="SDW91102.1"/>
    <property type="molecule type" value="Genomic_DNA"/>
</dbReference>
<sequence>MSASSPRLMTLLALLGLAPVAYYMQGTGRSIVALSLTSVVIIAGSLFLMTKPTESSTV</sequence>
<dbReference type="RefSeq" id="WP_160163008.1">
    <property type="nucleotide sequence ID" value="NZ_FNOF01000009.1"/>
</dbReference>
<dbReference type="InterPro" id="IPR058444">
    <property type="entry name" value="DUF8131"/>
</dbReference>
<dbReference type="STRING" id="28442.SAMN05443574_10981"/>
<evidence type="ECO:0000256" key="1">
    <source>
        <dbReference type="SAM" id="Phobius"/>
    </source>
</evidence>
<organism evidence="3 4">
    <name type="scientific">Haloarcula vallismortis</name>
    <name type="common">Halobacterium vallismortis</name>
    <dbReference type="NCBI Taxonomy" id="28442"/>
    <lineage>
        <taxon>Archaea</taxon>
        <taxon>Methanobacteriati</taxon>
        <taxon>Methanobacteriota</taxon>
        <taxon>Stenosarchaea group</taxon>
        <taxon>Halobacteria</taxon>
        <taxon>Halobacteriales</taxon>
        <taxon>Haloarculaceae</taxon>
        <taxon>Haloarcula</taxon>
    </lineage>
</organism>
<proteinExistence type="predicted"/>
<dbReference type="AlphaFoldDB" id="A0A1H2XDW1"/>
<evidence type="ECO:0000313" key="3">
    <source>
        <dbReference type="EMBL" id="SDW91102.1"/>
    </source>
</evidence>
<keyword evidence="1" id="KW-1133">Transmembrane helix</keyword>
<accession>A0A1H2XDW1</accession>
<name>A0A1H2XDW1_HALVA</name>
<dbReference type="Proteomes" id="UP000182573">
    <property type="component" value="Unassembled WGS sequence"/>
</dbReference>
<protein>
    <recommendedName>
        <fullName evidence="2">DUF8131 domain-containing protein</fullName>
    </recommendedName>
</protein>
<reference evidence="3 4" key="1">
    <citation type="submission" date="2016-10" db="EMBL/GenBank/DDBJ databases">
        <authorList>
            <person name="de Groot N.N."/>
        </authorList>
    </citation>
    <scope>NUCLEOTIDE SEQUENCE [LARGE SCALE GENOMIC DNA]</scope>
    <source>
        <strain evidence="3 4">DSM 3756</strain>
    </source>
</reference>
<feature type="domain" description="DUF8131" evidence="2">
    <location>
        <begin position="4"/>
        <end position="56"/>
    </location>
</feature>
<keyword evidence="1" id="KW-0472">Membrane</keyword>
<dbReference type="Pfam" id="PF26452">
    <property type="entry name" value="DUF8131"/>
    <property type="match status" value="1"/>
</dbReference>
<evidence type="ECO:0000259" key="2">
    <source>
        <dbReference type="Pfam" id="PF26452"/>
    </source>
</evidence>
<evidence type="ECO:0000313" key="4">
    <source>
        <dbReference type="Proteomes" id="UP000182573"/>
    </source>
</evidence>
<feature type="transmembrane region" description="Helical" evidence="1">
    <location>
        <begin position="6"/>
        <end position="24"/>
    </location>
</feature>
<feature type="transmembrane region" description="Helical" evidence="1">
    <location>
        <begin position="31"/>
        <end position="49"/>
    </location>
</feature>